<evidence type="ECO:0000259" key="4">
    <source>
        <dbReference type="Pfam" id="PF13613"/>
    </source>
</evidence>
<dbReference type="KEGG" id="ria:C7V51_07245"/>
<gene>
    <name evidence="5" type="ORF">C7V51_07245</name>
</gene>
<name>A0AAD1EP14_9MICO</name>
<dbReference type="EMBL" id="CP028130">
    <property type="protein sequence ID" value="AZZ57375.1"/>
    <property type="molecule type" value="Genomic_DNA"/>
</dbReference>
<evidence type="ECO:0000256" key="2">
    <source>
        <dbReference type="ARBA" id="ARBA00022723"/>
    </source>
</evidence>
<accession>A0AAD1EP14</accession>
<feature type="domain" description="Transposase Helix-turn-helix" evidence="4">
    <location>
        <begin position="17"/>
        <end position="56"/>
    </location>
</feature>
<proteinExistence type="predicted"/>
<evidence type="ECO:0000313" key="6">
    <source>
        <dbReference type="Proteomes" id="UP000283946"/>
    </source>
</evidence>
<evidence type="ECO:0000313" key="5">
    <source>
        <dbReference type="EMBL" id="AZZ57375.1"/>
    </source>
</evidence>
<dbReference type="Proteomes" id="UP000283946">
    <property type="component" value="Chromosome"/>
</dbReference>
<dbReference type="Pfam" id="PF13359">
    <property type="entry name" value="DDE_Tnp_4"/>
    <property type="match status" value="1"/>
</dbReference>
<keyword evidence="2" id="KW-0479">Metal-binding</keyword>
<comment type="cofactor">
    <cofactor evidence="1">
        <name>a divalent metal cation</name>
        <dbReference type="ChEBI" id="CHEBI:60240"/>
    </cofactor>
</comment>
<dbReference type="InterPro" id="IPR027805">
    <property type="entry name" value="Transposase_HTH_dom"/>
</dbReference>
<organism evidence="5 6">
    <name type="scientific">Rathayibacter iranicus</name>
    <dbReference type="NCBI Taxonomy" id="59737"/>
    <lineage>
        <taxon>Bacteria</taxon>
        <taxon>Bacillati</taxon>
        <taxon>Actinomycetota</taxon>
        <taxon>Actinomycetes</taxon>
        <taxon>Micrococcales</taxon>
        <taxon>Microbacteriaceae</taxon>
        <taxon>Rathayibacter</taxon>
    </lineage>
</organism>
<dbReference type="InterPro" id="IPR027806">
    <property type="entry name" value="HARBI1_dom"/>
</dbReference>
<sequence>MRHVSASGWAPDWPPILGLFGSLVVTLTYLRRNSAQVDLAERYGVSQSTISRAISSLTAWIAATLQDDVPTADDLDVNGQYIIDGTLLPCWSWANRPTLWSGKHSTTGVNIQVACDLSGRLAWISDPVDGHRHDNAALRASGVLEGMNPQNWFGDKGYIGLGIITPIRKNPDRDTLEWEHQFNKDVNSIRYHIERAIAHLKNWRILHTDYRRPFPTFTQTISAVIALHFLKQAA</sequence>
<feature type="domain" description="DDE Tnp4" evidence="3">
    <location>
        <begin position="83"/>
        <end position="228"/>
    </location>
</feature>
<evidence type="ECO:0000256" key="1">
    <source>
        <dbReference type="ARBA" id="ARBA00001968"/>
    </source>
</evidence>
<reference evidence="5 6" key="1">
    <citation type="submission" date="2018-03" db="EMBL/GenBank/DDBJ databases">
        <title>Bacteriophage NCPPB3778 and a type I-E CRISPR drive the evolution of the US Biological Select Agent, Rathayibacter toxicus.</title>
        <authorList>
            <person name="Davis E.W.II."/>
            <person name="Tabima J.F."/>
            <person name="Weisberg A.J."/>
            <person name="Dantas Lopes L."/>
            <person name="Wiseman M.S."/>
            <person name="Wiseman M.S."/>
            <person name="Pupko T."/>
            <person name="Belcher M.S."/>
            <person name="Sechler A.J."/>
            <person name="Tancos M.A."/>
            <person name="Schroeder B.K."/>
            <person name="Murray T.D."/>
            <person name="Luster D.G."/>
            <person name="Schneider W.L."/>
            <person name="Rogers E."/>
            <person name="Andreote F.D."/>
            <person name="Grunwald N.J."/>
            <person name="Putnam M.L."/>
            <person name="Chang J.H."/>
        </authorList>
    </citation>
    <scope>NUCLEOTIDE SEQUENCE [LARGE SCALE GENOMIC DNA]</scope>
    <source>
        <strain evidence="5 6">NCCPB 2253</strain>
    </source>
</reference>
<protein>
    <submittedName>
        <fullName evidence="5">Transposase</fullName>
    </submittedName>
</protein>
<dbReference type="AlphaFoldDB" id="A0AAD1EP14"/>
<dbReference type="Pfam" id="PF13613">
    <property type="entry name" value="HTH_Tnp_4"/>
    <property type="match status" value="1"/>
</dbReference>
<dbReference type="GO" id="GO:0046872">
    <property type="term" value="F:metal ion binding"/>
    <property type="evidence" value="ECO:0007669"/>
    <property type="project" value="UniProtKB-KW"/>
</dbReference>
<evidence type="ECO:0000259" key="3">
    <source>
        <dbReference type="Pfam" id="PF13359"/>
    </source>
</evidence>